<dbReference type="RefSeq" id="WP_131815593.1">
    <property type="nucleotide sequence ID" value="NZ_FNKK01000002.1"/>
</dbReference>
<organism evidence="2 3">
    <name type="scientific">Thermostaphylospora chromogena</name>
    <dbReference type="NCBI Taxonomy" id="35622"/>
    <lineage>
        <taxon>Bacteria</taxon>
        <taxon>Bacillati</taxon>
        <taxon>Actinomycetota</taxon>
        <taxon>Actinomycetes</taxon>
        <taxon>Streptosporangiales</taxon>
        <taxon>Thermomonosporaceae</taxon>
        <taxon>Thermostaphylospora</taxon>
    </lineage>
</organism>
<accession>A0A1H1HB29</accession>
<dbReference type="Proteomes" id="UP000217103">
    <property type="component" value="Unassembled WGS sequence"/>
</dbReference>
<protein>
    <submittedName>
        <fullName evidence="2">CRISPR-associated protein Cst1</fullName>
    </submittedName>
</protein>
<dbReference type="AlphaFoldDB" id="A0A1H1HB29"/>
<evidence type="ECO:0000313" key="2">
    <source>
        <dbReference type="EMBL" id="SDR22630.1"/>
    </source>
</evidence>
<proteinExistence type="predicted"/>
<feature type="compositionally biased region" description="Acidic residues" evidence="1">
    <location>
        <begin position="479"/>
        <end position="500"/>
    </location>
</feature>
<feature type="region of interest" description="Disordered" evidence="1">
    <location>
        <begin position="474"/>
        <end position="500"/>
    </location>
</feature>
<dbReference type="STRING" id="35622.SAMN04489764_4236"/>
<reference evidence="2 3" key="1">
    <citation type="submission" date="2016-10" db="EMBL/GenBank/DDBJ databases">
        <authorList>
            <person name="de Groot N.N."/>
        </authorList>
    </citation>
    <scope>NUCLEOTIDE SEQUENCE [LARGE SCALE GENOMIC DNA]</scope>
    <source>
        <strain evidence="2 3">DSM 43794</strain>
    </source>
</reference>
<dbReference type="EMBL" id="FNKK01000002">
    <property type="protein sequence ID" value="SDR22630.1"/>
    <property type="molecule type" value="Genomic_DNA"/>
</dbReference>
<sequence length="500" mass="54966">MTGALVLTGHPLQRCGARAVAVLAGAAPVKPVVSGETAAAFASLSAVETFPRLTADHLDRASVRIIRDAARAAVARPEEAEYDWWKVLFALYPNSPPTHAKRKRDFEVMQAEMAALLSRDAVDGEMRPCVFCGTPSSTLWTKSLLPMFDTARALNTLPPGVAGWPVCRACRVALWALPYGAWLTTGSATVLTCNNPEVEWEFVRGNVDRAAKIQQGGFTSLPAGVGPETIIVAALRAHADKEKRLRGGPASGTGGDTATSATLWIFKNDNQEPWLRVSSIRTGVGRFLRMTTADPDTREGWRRLQRVMERRDSSGAVTLDGATAVARLLFDPDGEPADRLLGELDRRLGKPESLSNRAIRQWCALSHLYLEVVYEMDAAKLAPVADIFVRWIGQESTRGRFNEFRKALSSGWELHRLFVNASARLYLDNSLPASVRDGIDVNLVSPLFEQRDWRGRAGLYTVVLSELIKKGVRVGKSDDEAEDDVADFDPEQDYEEEEYG</sequence>
<evidence type="ECO:0000256" key="1">
    <source>
        <dbReference type="SAM" id="MobiDB-lite"/>
    </source>
</evidence>
<gene>
    <name evidence="2" type="ORF">SAMN04489764_4236</name>
</gene>
<keyword evidence="3" id="KW-1185">Reference proteome</keyword>
<name>A0A1H1HB29_9ACTN</name>
<evidence type="ECO:0000313" key="3">
    <source>
        <dbReference type="Proteomes" id="UP000217103"/>
    </source>
</evidence>
<dbReference type="OrthoDB" id="4008201at2"/>